<dbReference type="AlphaFoldDB" id="A0A6L8MP16"/>
<keyword evidence="4 8" id="KW-0732">Signal</keyword>
<dbReference type="InterPro" id="IPR057739">
    <property type="entry name" value="Glyco_hydro_29_N"/>
</dbReference>
<dbReference type="Pfam" id="PF16757">
    <property type="entry name" value="Fucosidase_C"/>
    <property type="match status" value="1"/>
</dbReference>
<dbReference type="GO" id="GO:0006004">
    <property type="term" value="P:fucose metabolic process"/>
    <property type="evidence" value="ECO:0007669"/>
    <property type="project" value="InterPro"/>
</dbReference>
<comment type="function">
    <text evidence="1">Alpha-L-fucosidase is responsible for hydrolyzing the alpha-1,6-linked fucose joined to the reducing-end N-acetylglucosamine of the carbohydrate moieties of glycoproteins.</text>
</comment>
<comment type="caution">
    <text evidence="11">The sequence shown here is derived from an EMBL/GenBank/DDBJ whole genome shotgun (WGS) entry which is preliminary data.</text>
</comment>
<evidence type="ECO:0000256" key="5">
    <source>
        <dbReference type="ARBA" id="ARBA00022801"/>
    </source>
</evidence>
<feature type="domain" description="Glycoside hydrolase family 29 N-terminal" evidence="9">
    <location>
        <begin position="36"/>
        <end position="430"/>
    </location>
</feature>
<feature type="signal peptide" evidence="8">
    <location>
        <begin position="1"/>
        <end position="24"/>
    </location>
</feature>
<dbReference type="EMBL" id="WWCP01000002">
    <property type="protein sequence ID" value="MYM81148.1"/>
    <property type="molecule type" value="Genomic_DNA"/>
</dbReference>
<organism evidence="11 12">
    <name type="scientific">Duganella lactea</name>
    <dbReference type="NCBI Taxonomy" id="2692173"/>
    <lineage>
        <taxon>Bacteria</taxon>
        <taxon>Pseudomonadati</taxon>
        <taxon>Pseudomonadota</taxon>
        <taxon>Betaproteobacteria</taxon>
        <taxon>Burkholderiales</taxon>
        <taxon>Oxalobacteraceae</taxon>
        <taxon>Telluria group</taxon>
        <taxon>Duganella</taxon>
    </lineage>
</organism>
<evidence type="ECO:0000256" key="7">
    <source>
        <dbReference type="PIRSR" id="PIRSR001092-1"/>
    </source>
</evidence>
<dbReference type="SUPFAM" id="SSF51445">
    <property type="entry name" value="(Trans)glycosidases"/>
    <property type="match status" value="1"/>
</dbReference>
<proteinExistence type="inferred from homology"/>
<gene>
    <name evidence="11" type="ORF">GTP44_04150</name>
</gene>
<keyword evidence="6" id="KW-0326">Glycosidase</keyword>
<evidence type="ECO:0000256" key="8">
    <source>
        <dbReference type="SAM" id="SignalP"/>
    </source>
</evidence>
<dbReference type="PANTHER" id="PTHR10030">
    <property type="entry name" value="ALPHA-L-FUCOSIDASE"/>
    <property type="match status" value="1"/>
</dbReference>
<evidence type="ECO:0000256" key="3">
    <source>
        <dbReference type="ARBA" id="ARBA00012662"/>
    </source>
</evidence>
<evidence type="ECO:0000259" key="9">
    <source>
        <dbReference type="Pfam" id="PF01120"/>
    </source>
</evidence>
<dbReference type="InterPro" id="IPR017853">
    <property type="entry name" value="GH"/>
</dbReference>
<evidence type="ECO:0000256" key="6">
    <source>
        <dbReference type="ARBA" id="ARBA00023295"/>
    </source>
</evidence>
<dbReference type="GO" id="GO:0004560">
    <property type="term" value="F:alpha-L-fucosidase activity"/>
    <property type="evidence" value="ECO:0007669"/>
    <property type="project" value="InterPro"/>
</dbReference>
<sequence length="549" mass="61651">MKRRHLLSAAGLLPLLMAEKPLQAAEQLARQPATEPMAAGPFNPDWKSLEQYAVPDWYGDAKFGIWAHWGPQCQAEAGDWYARGMYEEGGRQYNYHLKKYGHPSKVGFKEVIHDWKAEKWDPDALVALYKRAGAQYFVALANHHDNFDNYDSAYQPWNSTRIGPRKDLIGGWAKAARHHGLRFGVSVHASHAWTWMETAQRADRKGPLKGVPYDGNLRAAQGKGTWWEGLDPQDLYAQNHPLSKQSDDNNALHGQWDWGDGASLPDAAYHRKFYNRTVDLINKYDPDLIYFDDTALPLWPASTVGLKVAAHYYNKSLAKNGKVEVVINGKILNEQQRKCLVWDIERGQSDKIEPQVWQTCTCIGDWHYNRSVYEDHRYKSAQTVVHTLADVVSKNGNLLLSVPVRGDGSIDSDEVAVVEGIAKWMALNSESIFATRPWKIFGEGPAQENAAPLSKQGFNEGKGKPFGPADIRFTTKGEVLYAIVLGWPEDGKVLVRSLATNNPLRPQPIQAVSLCGGAPLKFTRSERGLEVTLPREKPETHYAFALKIV</sequence>
<keyword evidence="5" id="KW-0378">Hydrolase</keyword>
<protein>
    <recommendedName>
        <fullName evidence="3">alpha-L-fucosidase</fullName>
        <ecNumber evidence="3">3.2.1.51</ecNumber>
    </recommendedName>
</protein>
<dbReference type="GO" id="GO:0005764">
    <property type="term" value="C:lysosome"/>
    <property type="evidence" value="ECO:0007669"/>
    <property type="project" value="TreeGrafter"/>
</dbReference>
<dbReference type="SMART" id="SM00812">
    <property type="entry name" value="Alpha_L_fucos"/>
    <property type="match status" value="1"/>
</dbReference>
<dbReference type="InterPro" id="IPR016286">
    <property type="entry name" value="FUC_metazoa-typ"/>
</dbReference>
<dbReference type="Gene3D" id="3.20.20.80">
    <property type="entry name" value="Glycosidases"/>
    <property type="match status" value="1"/>
</dbReference>
<dbReference type="PANTHER" id="PTHR10030:SF37">
    <property type="entry name" value="ALPHA-L-FUCOSIDASE-RELATED"/>
    <property type="match status" value="1"/>
</dbReference>
<feature type="site" description="May be important for catalysis" evidence="7">
    <location>
        <position position="360"/>
    </location>
</feature>
<evidence type="ECO:0000256" key="4">
    <source>
        <dbReference type="ARBA" id="ARBA00022729"/>
    </source>
</evidence>
<reference evidence="11 12" key="1">
    <citation type="submission" date="2019-12" db="EMBL/GenBank/DDBJ databases">
        <title>Novel species isolated from a subtropical stream in China.</title>
        <authorList>
            <person name="Lu H."/>
        </authorList>
    </citation>
    <scope>NUCLEOTIDE SEQUENCE [LARGE SCALE GENOMIC DNA]</scope>
    <source>
        <strain evidence="11 12">FT50W</strain>
    </source>
</reference>
<name>A0A6L8MP16_9BURK</name>
<comment type="similarity">
    <text evidence="2">Belongs to the glycosyl hydrolase 29 family.</text>
</comment>
<dbReference type="EC" id="3.2.1.51" evidence="3"/>
<evidence type="ECO:0000313" key="11">
    <source>
        <dbReference type="EMBL" id="MYM81148.1"/>
    </source>
</evidence>
<accession>A0A6L8MP16</accession>
<dbReference type="PIRSF" id="PIRSF001092">
    <property type="entry name" value="Alpha-L-fucosidase"/>
    <property type="match status" value="1"/>
</dbReference>
<evidence type="ECO:0000313" key="12">
    <source>
        <dbReference type="Proteomes" id="UP000474565"/>
    </source>
</evidence>
<dbReference type="InterPro" id="IPR013780">
    <property type="entry name" value="Glyco_hydro_b"/>
</dbReference>
<dbReference type="Gene3D" id="2.60.40.1180">
    <property type="entry name" value="Golgi alpha-mannosidase II"/>
    <property type="match status" value="1"/>
</dbReference>
<dbReference type="GO" id="GO:0016139">
    <property type="term" value="P:glycoside catabolic process"/>
    <property type="evidence" value="ECO:0007669"/>
    <property type="project" value="TreeGrafter"/>
</dbReference>
<evidence type="ECO:0000259" key="10">
    <source>
        <dbReference type="Pfam" id="PF16757"/>
    </source>
</evidence>
<feature type="domain" description="Alpha-L-fucosidase C-terminal" evidence="10">
    <location>
        <begin position="470"/>
        <end position="548"/>
    </location>
</feature>
<evidence type="ECO:0000256" key="1">
    <source>
        <dbReference type="ARBA" id="ARBA00004071"/>
    </source>
</evidence>
<evidence type="ECO:0000256" key="2">
    <source>
        <dbReference type="ARBA" id="ARBA00007951"/>
    </source>
</evidence>
<dbReference type="InterPro" id="IPR000933">
    <property type="entry name" value="Glyco_hydro_29"/>
</dbReference>
<dbReference type="Pfam" id="PF01120">
    <property type="entry name" value="Alpha_L_fucos"/>
    <property type="match status" value="1"/>
</dbReference>
<feature type="chain" id="PRO_5027094094" description="alpha-L-fucosidase" evidence="8">
    <location>
        <begin position="25"/>
        <end position="549"/>
    </location>
</feature>
<dbReference type="InterPro" id="IPR031919">
    <property type="entry name" value="Fucosidase_C"/>
</dbReference>
<dbReference type="RefSeq" id="WP_161018437.1">
    <property type="nucleotide sequence ID" value="NZ_WWCP01000002.1"/>
</dbReference>
<dbReference type="Proteomes" id="UP000474565">
    <property type="component" value="Unassembled WGS sequence"/>
</dbReference>